<dbReference type="CDD" id="cd02440">
    <property type="entry name" value="AdoMet_MTases"/>
    <property type="match status" value="1"/>
</dbReference>
<protein>
    <recommendedName>
        <fullName evidence="1">Methyltransferase domain-containing protein</fullName>
    </recommendedName>
</protein>
<evidence type="ECO:0000313" key="3">
    <source>
        <dbReference type="Proteomes" id="UP000007800"/>
    </source>
</evidence>
<evidence type="ECO:0000313" key="2">
    <source>
        <dbReference type="EMBL" id="EER15554.1"/>
    </source>
</evidence>
<accession>C5KIX8</accession>
<dbReference type="AlphaFoldDB" id="C5KIX8"/>
<dbReference type="OrthoDB" id="8300214at2759"/>
<keyword evidence="3" id="KW-1185">Reference proteome</keyword>
<gene>
    <name evidence="2" type="ORF">Pmar_PMAR016239</name>
</gene>
<reference evidence="2 3" key="1">
    <citation type="submission" date="2008-07" db="EMBL/GenBank/DDBJ databases">
        <authorList>
            <person name="El-Sayed N."/>
            <person name="Caler E."/>
            <person name="Inman J."/>
            <person name="Amedeo P."/>
            <person name="Hass B."/>
            <person name="Wortman J."/>
        </authorList>
    </citation>
    <scope>NUCLEOTIDE SEQUENCE [LARGE SCALE GENOMIC DNA]</scope>
    <source>
        <strain evidence="3">ATCC 50983 / TXsc</strain>
    </source>
</reference>
<dbReference type="EMBL" id="GG673421">
    <property type="protein sequence ID" value="EER15554.1"/>
    <property type="molecule type" value="Genomic_DNA"/>
</dbReference>
<dbReference type="InterPro" id="IPR041698">
    <property type="entry name" value="Methyltransf_25"/>
</dbReference>
<dbReference type="Gene3D" id="3.40.50.150">
    <property type="entry name" value="Vaccinia Virus protein VP39"/>
    <property type="match status" value="1"/>
</dbReference>
<dbReference type="RefSeq" id="XP_002783758.1">
    <property type="nucleotide sequence ID" value="XM_002783712.1"/>
</dbReference>
<proteinExistence type="predicted"/>
<name>C5KIX8_PERM5</name>
<sequence length="269" mass="29827">MPGVAPCEQGTQQYQQQGTSDGLLQFASLALLFPSRVRTVLVVLFITFGGNKMATWTNEFGDDYATHSAVFAKDADAEHMEILGVPVRNILMPAIEAALKDMGGMNLNEVKILEIGCGAGSVLDALKVEGANPDFLYGVDLNAKSVQLANENHSFNVQHIKGYDYSLRGDPALDIIFTEQCLNLIPPAQYDEFFQKIRQLKPKYFIFHEGINPSGFEATKHGPWTVYMNDFLTLCTDQFGKPLYTEDFVAKEPEMFAPATHDTTALFKL</sequence>
<dbReference type="GeneID" id="9046346"/>
<dbReference type="InterPro" id="IPR029063">
    <property type="entry name" value="SAM-dependent_MTases_sf"/>
</dbReference>
<evidence type="ECO:0000259" key="1">
    <source>
        <dbReference type="Pfam" id="PF13649"/>
    </source>
</evidence>
<dbReference type="Proteomes" id="UP000007800">
    <property type="component" value="Unassembled WGS sequence"/>
</dbReference>
<dbReference type="SUPFAM" id="SSF53335">
    <property type="entry name" value="S-adenosyl-L-methionine-dependent methyltransferases"/>
    <property type="match status" value="1"/>
</dbReference>
<feature type="domain" description="Methyltransferase" evidence="1">
    <location>
        <begin position="112"/>
        <end position="199"/>
    </location>
</feature>
<organism evidence="3">
    <name type="scientific">Perkinsus marinus (strain ATCC 50983 / TXsc)</name>
    <dbReference type="NCBI Taxonomy" id="423536"/>
    <lineage>
        <taxon>Eukaryota</taxon>
        <taxon>Sar</taxon>
        <taxon>Alveolata</taxon>
        <taxon>Perkinsozoa</taxon>
        <taxon>Perkinsea</taxon>
        <taxon>Perkinsida</taxon>
        <taxon>Perkinsidae</taxon>
        <taxon>Perkinsus</taxon>
    </lineage>
</organism>
<dbReference type="InParanoid" id="C5KIX8"/>
<dbReference type="Pfam" id="PF13649">
    <property type="entry name" value="Methyltransf_25"/>
    <property type="match status" value="1"/>
</dbReference>